<evidence type="ECO:0000259" key="1">
    <source>
        <dbReference type="Pfam" id="PF13460"/>
    </source>
</evidence>
<proteinExistence type="predicted"/>
<sequence>MAETIALFGGTGGTGSAFLKLALDAGYQVRALVRTPSKVSVGSNNEHLLTVIQGSFDDTDKVEETIKGADYVVCMGGIPPSYFKAYSTDVMLNFVKKLYGLFERQTSAPKLFLYQVRCTIDLEKSTFLAHEDPTHI</sequence>
<protein>
    <recommendedName>
        <fullName evidence="1">NAD(P)-binding domain-containing protein</fullName>
    </recommendedName>
</protein>
<name>A0A7S2UT88_9STRA</name>
<dbReference type="EMBL" id="HBHQ01028722">
    <property type="protein sequence ID" value="CAD9827651.1"/>
    <property type="molecule type" value="Transcribed_RNA"/>
</dbReference>
<evidence type="ECO:0000313" key="2">
    <source>
        <dbReference type="EMBL" id="CAD9827651.1"/>
    </source>
</evidence>
<organism evidence="2">
    <name type="scientific">Attheya septentrionalis</name>
    <dbReference type="NCBI Taxonomy" id="420275"/>
    <lineage>
        <taxon>Eukaryota</taxon>
        <taxon>Sar</taxon>
        <taxon>Stramenopiles</taxon>
        <taxon>Ochrophyta</taxon>
        <taxon>Bacillariophyta</taxon>
        <taxon>Coscinodiscophyceae</taxon>
        <taxon>Chaetocerotophycidae</taxon>
        <taxon>Chaetocerotales</taxon>
        <taxon>Attheyaceae</taxon>
        <taxon>Attheya</taxon>
    </lineage>
</organism>
<reference evidence="2" key="1">
    <citation type="submission" date="2021-01" db="EMBL/GenBank/DDBJ databases">
        <authorList>
            <person name="Corre E."/>
            <person name="Pelletier E."/>
            <person name="Niang G."/>
            <person name="Scheremetjew M."/>
            <person name="Finn R."/>
            <person name="Kale V."/>
            <person name="Holt S."/>
            <person name="Cochrane G."/>
            <person name="Meng A."/>
            <person name="Brown T."/>
            <person name="Cohen L."/>
        </authorList>
    </citation>
    <scope>NUCLEOTIDE SEQUENCE</scope>
    <source>
        <strain evidence="2">CCMP2084</strain>
    </source>
</reference>
<dbReference type="InterPro" id="IPR051606">
    <property type="entry name" value="Polyketide_Oxido-like"/>
</dbReference>
<gene>
    <name evidence="2" type="ORF">ASEP1449_LOCUS19485</name>
</gene>
<dbReference type="PANTHER" id="PTHR43355">
    <property type="entry name" value="FLAVIN REDUCTASE (NADPH)"/>
    <property type="match status" value="1"/>
</dbReference>
<dbReference type="PANTHER" id="PTHR43355:SF2">
    <property type="entry name" value="FLAVIN REDUCTASE (NADPH)"/>
    <property type="match status" value="1"/>
</dbReference>
<dbReference type="SUPFAM" id="SSF51735">
    <property type="entry name" value="NAD(P)-binding Rossmann-fold domains"/>
    <property type="match status" value="1"/>
</dbReference>
<dbReference type="Gene3D" id="3.40.50.720">
    <property type="entry name" value="NAD(P)-binding Rossmann-like Domain"/>
    <property type="match status" value="1"/>
</dbReference>
<dbReference type="InterPro" id="IPR016040">
    <property type="entry name" value="NAD(P)-bd_dom"/>
</dbReference>
<dbReference type="InterPro" id="IPR036291">
    <property type="entry name" value="NAD(P)-bd_dom_sf"/>
</dbReference>
<feature type="domain" description="NAD(P)-binding" evidence="1">
    <location>
        <begin position="9"/>
        <end position="81"/>
    </location>
</feature>
<dbReference type="Pfam" id="PF13460">
    <property type="entry name" value="NAD_binding_10"/>
    <property type="match status" value="1"/>
</dbReference>
<dbReference type="GO" id="GO:0016646">
    <property type="term" value="F:oxidoreductase activity, acting on the CH-NH group of donors, NAD or NADP as acceptor"/>
    <property type="evidence" value="ECO:0007669"/>
    <property type="project" value="TreeGrafter"/>
</dbReference>
<dbReference type="AlphaFoldDB" id="A0A7S2UT88"/>
<accession>A0A7S2UT88</accession>